<dbReference type="InterPro" id="IPR038763">
    <property type="entry name" value="DHH_sf"/>
</dbReference>
<dbReference type="InterPro" id="IPR023214">
    <property type="entry name" value="HAD_sf"/>
</dbReference>
<dbReference type="PRINTS" id="PR00413">
    <property type="entry name" value="HADHALOGNASE"/>
</dbReference>
<protein>
    <submittedName>
        <fullName evidence="1">Uncharacterized protein</fullName>
    </submittedName>
</protein>
<gene>
    <name evidence="1" type="ORF">S06H3_31930</name>
</gene>
<dbReference type="Gene3D" id="3.90.1640.30">
    <property type="match status" value="1"/>
</dbReference>
<dbReference type="SFLD" id="SFLDG01129">
    <property type="entry name" value="C1.5:_HAD__Beta-PGM__Phosphata"/>
    <property type="match status" value="1"/>
</dbReference>
<dbReference type="PANTHER" id="PTHR30255:SF2">
    <property type="entry name" value="SINGLE-STRANDED-DNA-SPECIFIC EXONUCLEASE RECJ"/>
    <property type="match status" value="1"/>
</dbReference>
<sequence>QKKQWVIQPPDPKAGEFAKSLKVSPLLAQVLINRGITDAHAGAVFLRPKLTDLIGPEQMPGVKAAVHRIKRAIRNKERITVYGDYDVDGITGVAILWQILTLLDGIKSIIFDWGGVLIDDPESALMRYCADALGVAKEDYIKAHRKFAADFQKSRITEDTFWACICNELNVPKPNTASLWARAFQTVYSPNKDMFALASWLRKNGYKTALLSNAEIPAMQYFYQQRYDMFDVLIFSCAEGIRKPERKIYELALEKLRNKPNQTVFIDDRPNCINGAKV</sequence>
<dbReference type="SUPFAM" id="SSF56784">
    <property type="entry name" value="HAD-like"/>
    <property type="match status" value="1"/>
</dbReference>
<dbReference type="InterPro" id="IPR023198">
    <property type="entry name" value="PGP-like_dom2"/>
</dbReference>
<dbReference type="AlphaFoldDB" id="X1NEY6"/>
<proteinExistence type="predicted"/>
<evidence type="ECO:0000313" key="1">
    <source>
        <dbReference type="EMBL" id="GAI25365.1"/>
    </source>
</evidence>
<reference evidence="1" key="1">
    <citation type="journal article" date="2014" name="Front. Microbiol.">
        <title>High frequency of phylogenetically diverse reductive dehalogenase-homologous genes in deep subseafloor sedimentary metagenomes.</title>
        <authorList>
            <person name="Kawai M."/>
            <person name="Futagami T."/>
            <person name="Toyoda A."/>
            <person name="Takaki Y."/>
            <person name="Nishi S."/>
            <person name="Hori S."/>
            <person name="Arai W."/>
            <person name="Tsubouchi T."/>
            <person name="Morono Y."/>
            <person name="Uchiyama I."/>
            <person name="Ito T."/>
            <person name="Fujiyama A."/>
            <person name="Inagaki F."/>
            <person name="Takami H."/>
        </authorList>
    </citation>
    <scope>NUCLEOTIDE SEQUENCE</scope>
    <source>
        <strain evidence="1">Expedition CK06-06</strain>
    </source>
</reference>
<comment type="caution">
    <text evidence="1">The sequence shown here is derived from an EMBL/GenBank/DDBJ whole genome shotgun (WGS) entry which is preliminary data.</text>
</comment>
<feature type="non-terminal residue" evidence="1">
    <location>
        <position position="1"/>
    </location>
</feature>
<organism evidence="1">
    <name type="scientific">marine sediment metagenome</name>
    <dbReference type="NCBI Taxonomy" id="412755"/>
    <lineage>
        <taxon>unclassified sequences</taxon>
        <taxon>metagenomes</taxon>
        <taxon>ecological metagenomes</taxon>
    </lineage>
</organism>
<dbReference type="SUPFAM" id="SSF64182">
    <property type="entry name" value="DHH phosphoesterases"/>
    <property type="match status" value="1"/>
</dbReference>
<dbReference type="EMBL" id="BARV01018939">
    <property type="protein sequence ID" value="GAI25365.1"/>
    <property type="molecule type" value="Genomic_DNA"/>
</dbReference>
<dbReference type="SFLD" id="SFLDS00003">
    <property type="entry name" value="Haloacid_Dehalogenase"/>
    <property type="match status" value="1"/>
</dbReference>
<dbReference type="Gene3D" id="1.10.150.240">
    <property type="entry name" value="Putative phosphatase, domain 2"/>
    <property type="match status" value="1"/>
</dbReference>
<dbReference type="NCBIfam" id="TIGR01509">
    <property type="entry name" value="HAD-SF-IA-v3"/>
    <property type="match status" value="1"/>
</dbReference>
<dbReference type="NCBIfam" id="TIGR01549">
    <property type="entry name" value="HAD-SF-IA-v1"/>
    <property type="match status" value="1"/>
</dbReference>
<dbReference type="PANTHER" id="PTHR30255">
    <property type="entry name" value="SINGLE-STRANDED-DNA-SPECIFIC EXONUCLEASE RECJ"/>
    <property type="match status" value="1"/>
</dbReference>
<feature type="non-terminal residue" evidence="1">
    <location>
        <position position="278"/>
    </location>
</feature>
<dbReference type="Pfam" id="PF00702">
    <property type="entry name" value="Hydrolase"/>
    <property type="match status" value="1"/>
</dbReference>
<dbReference type="InterPro" id="IPR051673">
    <property type="entry name" value="SSDNA_exonuclease_RecJ"/>
</dbReference>
<dbReference type="InterPro" id="IPR036412">
    <property type="entry name" value="HAD-like_sf"/>
</dbReference>
<name>X1NEY6_9ZZZZ</name>
<dbReference type="Gene3D" id="3.40.50.1000">
    <property type="entry name" value="HAD superfamily/HAD-like"/>
    <property type="match status" value="1"/>
</dbReference>
<dbReference type="InterPro" id="IPR006439">
    <property type="entry name" value="HAD-SF_hydro_IA"/>
</dbReference>
<dbReference type="CDD" id="cd02603">
    <property type="entry name" value="HAD_sEH-N_like"/>
    <property type="match status" value="1"/>
</dbReference>
<accession>X1NEY6</accession>